<dbReference type="EC" id="3.6.4.13" evidence="2"/>
<keyword evidence="5 11" id="KW-0347">Helicase</keyword>
<proteinExistence type="predicted"/>
<comment type="catalytic activity">
    <reaction evidence="9">
        <text>ATP + H2O = ADP + phosphate + H(+)</text>
        <dbReference type="Rhea" id="RHEA:13065"/>
        <dbReference type="ChEBI" id="CHEBI:15377"/>
        <dbReference type="ChEBI" id="CHEBI:15378"/>
        <dbReference type="ChEBI" id="CHEBI:30616"/>
        <dbReference type="ChEBI" id="CHEBI:43474"/>
        <dbReference type="ChEBI" id="CHEBI:456216"/>
        <dbReference type="EC" id="3.6.4.13"/>
    </reaction>
</comment>
<comment type="caution">
    <text evidence="11">The sequence shown here is derived from an EMBL/GenBank/DDBJ whole genome shotgun (WGS) entry which is preliminary data.</text>
</comment>
<dbReference type="InterPro" id="IPR044774">
    <property type="entry name" value="Suv3_DEXQc"/>
</dbReference>
<gene>
    <name evidence="11" type="ORF">BgAZ_200150</name>
</gene>
<dbReference type="Pfam" id="PF22527">
    <property type="entry name" value="DEXQc_Suv3"/>
    <property type="match status" value="1"/>
</dbReference>
<evidence type="ECO:0000256" key="2">
    <source>
        <dbReference type="ARBA" id="ARBA00012552"/>
    </source>
</evidence>
<dbReference type="GO" id="GO:0000965">
    <property type="term" value="P:mitochondrial RNA 3'-end processing"/>
    <property type="evidence" value="ECO:0007669"/>
    <property type="project" value="TreeGrafter"/>
</dbReference>
<protein>
    <recommendedName>
        <fullName evidence="2">RNA helicase</fullName>
        <ecNumber evidence="2">3.6.4.13</ecNumber>
    </recommendedName>
</protein>
<dbReference type="InterPro" id="IPR027417">
    <property type="entry name" value="P-loop_NTPase"/>
</dbReference>
<dbReference type="SMART" id="SM00490">
    <property type="entry name" value="HELICc"/>
    <property type="match status" value="1"/>
</dbReference>
<keyword evidence="4" id="KW-0378">Hydrolase</keyword>
<dbReference type="InterPro" id="IPR050699">
    <property type="entry name" value="RNA-DNA_Helicase"/>
</dbReference>
<keyword evidence="8" id="KW-0496">Mitochondrion</keyword>
<evidence type="ECO:0000256" key="3">
    <source>
        <dbReference type="ARBA" id="ARBA00022741"/>
    </source>
</evidence>
<dbReference type="PROSITE" id="PS51194">
    <property type="entry name" value="HELICASE_CTER"/>
    <property type="match status" value="1"/>
</dbReference>
<keyword evidence="6" id="KW-0067">ATP-binding</keyword>
<dbReference type="InterPro" id="IPR001650">
    <property type="entry name" value="Helicase_C-like"/>
</dbReference>
<keyword evidence="7" id="KW-0809">Transit peptide</keyword>
<evidence type="ECO:0000256" key="8">
    <source>
        <dbReference type="ARBA" id="ARBA00023128"/>
    </source>
</evidence>
<evidence type="ECO:0000256" key="6">
    <source>
        <dbReference type="ARBA" id="ARBA00022840"/>
    </source>
</evidence>
<reference evidence="11" key="1">
    <citation type="submission" date="2023-08" db="EMBL/GenBank/DDBJ databases">
        <title>Draft sequence of the Babesia gibsoni genome.</title>
        <authorList>
            <person name="Yamagishi J.Y."/>
            <person name="Xuan X.X."/>
        </authorList>
    </citation>
    <scope>NUCLEOTIDE SEQUENCE</scope>
    <source>
        <strain evidence="11">Azabu</strain>
    </source>
</reference>
<dbReference type="Pfam" id="PF00271">
    <property type="entry name" value="Helicase_C"/>
    <property type="match status" value="1"/>
</dbReference>
<evidence type="ECO:0000256" key="4">
    <source>
        <dbReference type="ARBA" id="ARBA00022801"/>
    </source>
</evidence>
<evidence type="ECO:0000259" key="10">
    <source>
        <dbReference type="PROSITE" id="PS51194"/>
    </source>
</evidence>
<dbReference type="Gene3D" id="3.40.50.300">
    <property type="entry name" value="P-loop containing nucleotide triphosphate hydrolases"/>
    <property type="match status" value="2"/>
</dbReference>
<keyword evidence="3" id="KW-0547">Nucleotide-binding</keyword>
<dbReference type="PANTHER" id="PTHR12131">
    <property type="entry name" value="ATP-DEPENDENT RNA AND DNA HELICASE"/>
    <property type="match status" value="1"/>
</dbReference>
<evidence type="ECO:0000313" key="11">
    <source>
        <dbReference type="EMBL" id="KAK1443139.1"/>
    </source>
</evidence>
<comment type="subcellular location">
    <subcellularLocation>
        <location evidence="1">Mitochondrion</location>
    </subcellularLocation>
</comment>
<dbReference type="Pfam" id="PF12513">
    <property type="entry name" value="SUV3_C"/>
    <property type="match status" value="1"/>
</dbReference>
<dbReference type="CDD" id="cd17913">
    <property type="entry name" value="DEXQc_Suv3"/>
    <property type="match status" value="1"/>
</dbReference>
<dbReference type="GO" id="GO:0003724">
    <property type="term" value="F:RNA helicase activity"/>
    <property type="evidence" value="ECO:0007669"/>
    <property type="project" value="UniProtKB-EC"/>
</dbReference>
<dbReference type="PANTHER" id="PTHR12131:SF1">
    <property type="entry name" value="ATP-DEPENDENT RNA HELICASE SUPV3L1, MITOCHONDRIAL-RELATED"/>
    <property type="match status" value="1"/>
</dbReference>
<dbReference type="GO" id="GO:0045025">
    <property type="term" value="C:mitochondrial degradosome"/>
    <property type="evidence" value="ECO:0007669"/>
    <property type="project" value="TreeGrafter"/>
</dbReference>
<keyword evidence="12" id="KW-1185">Reference proteome</keyword>
<dbReference type="GO" id="GO:0005524">
    <property type="term" value="F:ATP binding"/>
    <property type="evidence" value="ECO:0007669"/>
    <property type="project" value="UniProtKB-KW"/>
</dbReference>
<organism evidence="11 12">
    <name type="scientific">Babesia gibsoni</name>
    <dbReference type="NCBI Taxonomy" id="33632"/>
    <lineage>
        <taxon>Eukaryota</taxon>
        <taxon>Sar</taxon>
        <taxon>Alveolata</taxon>
        <taxon>Apicomplexa</taxon>
        <taxon>Aconoidasida</taxon>
        <taxon>Piroplasmida</taxon>
        <taxon>Babesiidae</taxon>
        <taxon>Babesia</taxon>
    </lineage>
</organism>
<evidence type="ECO:0000256" key="9">
    <source>
        <dbReference type="ARBA" id="ARBA00047984"/>
    </source>
</evidence>
<dbReference type="AlphaFoldDB" id="A0AAD8LLP5"/>
<dbReference type="Proteomes" id="UP001230268">
    <property type="component" value="Unassembled WGS sequence"/>
</dbReference>
<sequence length="695" mass="78682">MAGIKRLGGSVASAWANPFRRSASHISQLYKQVQVMLPFTEHECNMINNALIHMYHENQWNRALYAKGMPAFLLASPDFREKFIRHSDSDATVREELRRCILNATTDIHSPRKGDTSKANPFSIVYEALSSSMVNFVQQEMPQTMLVFHGAMHLADLTLPQGATPTRRFKRHIVAHLGPPNSGKTYEAHCRLLQSQSGIYCSPLRLLAWEMCRKLTDQKVKCALLTGQENRTSEADTHLSCTVEMTPMERHYDCAVIDEMQMIGDRNRGYAWTRAFLEVKAPEVHICCSSSCYTIAKYMANICGDTLEIREHEKLGSLTVLDDPVSIHNLQPGDCVVCFSRETALSLLENIEKVYFENSGGRPTSTAIVYGSLPPETRTQQIEAFNSREKAILVASDVIGMGVNVRIKRLLFHRVMKFDGNIKRLLTAAEVQQIAGRAGRYSMDCGDGYVGCLRKEDIGYIKRMMKQPQEQIEHAVVAPTQQIIAAFADAVRSATNPPANLAQAIQIYRSMARTAGAFELYDVNAMVNLAKSFENINLQNDVLVEYLFVPLGTQPALQLILRTFALSHALFNNVKLKNVLHQDAVAVIDSTDTLRYANDRDGLRRMELLYQVMFACMFNHSLQILDAYVWLWHKFPNVYVDYHAVLNIKGRIAKDLQEMLDGHVFTHDGERDWEQHEETTMDANITKQLIRTEHC</sequence>
<dbReference type="GO" id="GO:0016787">
    <property type="term" value="F:hydrolase activity"/>
    <property type="evidence" value="ECO:0007669"/>
    <property type="project" value="UniProtKB-KW"/>
</dbReference>
<feature type="domain" description="Helicase C-terminal" evidence="10">
    <location>
        <begin position="320"/>
        <end position="484"/>
    </location>
</feature>
<dbReference type="InterPro" id="IPR022192">
    <property type="entry name" value="SUV3_C"/>
</dbReference>
<dbReference type="Gene3D" id="1.20.272.40">
    <property type="match status" value="1"/>
</dbReference>
<dbReference type="SUPFAM" id="SSF52540">
    <property type="entry name" value="P-loop containing nucleoside triphosphate hydrolases"/>
    <property type="match status" value="1"/>
</dbReference>
<evidence type="ECO:0000256" key="7">
    <source>
        <dbReference type="ARBA" id="ARBA00022946"/>
    </source>
</evidence>
<evidence type="ECO:0000256" key="5">
    <source>
        <dbReference type="ARBA" id="ARBA00022806"/>
    </source>
</evidence>
<evidence type="ECO:0000313" key="12">
    <source>
        <dbReference type="Proteomes" id="UP001230268"/>
    </source>
</evidence>
<dbReference type="EMBL" id="JAVEPI010000002">
    <property type="protein sequence ID" value="KAK1443139.1"/>
    <property type="molecule type" value="Genomic_DNA"/>
</dbReference>
<name>A0AAD8LLP5_BABGI</name>
<dbReference type="InterPro" id="IPR055206">
    <property type="entry name" value="DEXQc_SUV3"/>
</dbReference>
<evidence type="ECO:0000256" key="1">
    <source>
        <dbReference type="ARBA" id="ARBA00004173"/>
    </source>
</evidence>
<accession>A0AAD8LLP5</accession>